<evidence type="ECO:0000256" key="1">
    <source>
        <dbReference type="ARBA" id="ARBA00004141"/>
    </source>
</evidence>
<evidence type="ECO:0000259" key="8">
    <source>
        <dbReference type="PROSITE" id="PS51384"/>
    </source>
</evidence>
<keyword evidence="10" id="KW-1185">Reference proteome</keyword>
<dbReference type="OMA" id="GEEFKYK"/>
<dbReference type="Gene3D" id="3.40.50.80">
    <property type="entry name" value="Nucleotide-binding domain of ferredoxin-NADP reductase (FNR) module"/>
    <property type="match status" value="1"/>
</dbReference>
<dbReference type="InterPro" id="IPR017938">
    <property type="entry name" value="Riboflavin_synthase-like_b-brl"/>
</dbReference>
<sequence>MEDDNDHQTPPQTPPGLPILEDSVWSDPGGSWNDFSVDGRSGEATADVDGFLPPRSRQWEPMLEIMESWIRLRWRLSRRLFSVSIPFFTAELEVKLGDFVITFPVIVALFVVSSIQVANGDVKGSGIPPSIALAFVFAFAVRNNSLLVTFAGISFERALFYHKLFAFVMVILAAMHALGYILTRTDATAEHNHKVVTGMIAFIAMAVLYLFSLGWIRRRFHELFVRMHWLLFIVILITAVLHGGLIALAGVLPWEIDMVFRLVYRTRVYSHGTLFSSKPQSTSDDLYVDESGQDLGKVKNQRLGVAARDQVKVFQLPGDITCIQFPRVRQDTGEEFKYKAGQYAFLCIPSLAALEWHPFSISSSPHEHFITFHIKAVGDWTMKLLHAAPESREECEFPFDVLIDGPYGSLSIDIEDATTYSHFVLFAGGMGMTPMRSVLNWLHNECYFQKARVIHRLRFIWAVGNSESLQALLDLEADPWINNSRAPYLPDVLLCPTTLNVSTETLSTEIYLTRGLVGSRAELDSQLTKCLWYHCRPDIEQTLREMGREAVKSGKLRVAVLVCGPKSMAPDVVVSSLRLSREMNVQFDVHSEHFSF</sequence>
<keyword evidence="3 7" id="KW-1133">Transmembrane helix</keyword>
<dbReference type="EMBL" id="JH159161">
    <property type="protein sequence ID" value="EGZ08290.1"/>
    <property type="molecule type" value="Genomic_DNA"/>
</dbReference>
<gene>
    <name evidence="9" type="ORF">PHYSODRAFT_306269</name>
</gene>
<dbReference type="SFLD" id="SFLDG01168">
    <property type="entry name" value="Ferric_reductase_subgroup_(FRE"/>
    <property type="match status" value="1"/>
</dbReference>
<accession>G5A8R4</accession>
<comment type="subcellular location">
    <subcellularLocation>
        <location evidence="1">Membrane</location>
        <topology evidence="1">Multi-pass membrane protein</topology>
    </subcellularLocation>
</comment>
<feature type="transmembrane region" description="Helical" evidence="7">
    <location>
        <begin position="164"/>
        <end position="183"/>
    </location>
</feature>
<feature type="region of interest" description="Disordered" evidence="6">
    <location>
        <begin position="1"/>
        <end position="30"/>
    </location>
</feature>
<dbReference type="SFLD" id="SFLDS00052">
    <property type="entry name" value="Ferric_Reductase_Domain"/>
    <property type="match status" value="1"/>
</dbReference>
<evidence type="ECO:0000313" key="9">
    <source>
        <dbReference type="EMBL" id="EGZ08290.1"/>
    </source>
</evidence>
<dbReference type="PANTHER" id="PTHR11972">
    <property type="entry name" value="NADPH OXIDASE"/>
    <property type="match status" value="1"/>
</dbReference>
<dbReference type="InterPro" id="IPR013121">
    <property type="entry name" value="Fe_red_NAD-bd_6"/>
</dbReference>
<dbReference type="InterPro" id="IPR050369">
    <property type="entry name" value="RBOH/FRE"/>
</dbReference>
<name>G5A8R4_PHYSP</name>
<evidence type="ECO:0000256" key="6">
    <source>
        <dbReference type="SAM" id="MobiDB-lite"/>
    </source>
</evidence>
<dbReference type="InterPro" id="IPR013130">
    <property type="entry name" value="Fe3_Rdtase_TM_dom"/>
</dbReference>
<evidence type="ECO:0000313" key="10">
    <source>
        <dbReference type="Proteomes" id="UP000002640"/>
    </source>
</evidence>
<dbReference type="AlphaFoldDB" id="G5A8R4"/>
<dbReference type="Proteomes" id="UP000002640">
    <property type="component" value="Unassembled WGS sequence"/>
</dbReference>
<dbReference type="SUPFAM" id="SSF63380">
    <property type="entry name" value="Riboflavin synthase domain-like"/>
    <property type="match status" value="1"/>
</dbReference>
<evidence type="ECO:0000256" key="2">
    <source>
        <dbReference type="ARBA" id="ARBA00022692"/>
    </source>
</evidence>
<dbReference type="Pfam" id="PF08022">
    <property type="entry name" value="FAD_binding_8"/>
    <property type="match status" value="1"/>
</dbReference>
<dbReference type="PROSITE" id="PS51384">
    <property type="entry name" value="FAD_FR"/>
    <property type="match status" value="1"/>
</dbReference>
<dbReference type="RefSeq" id="XP_009536462.1">
    <property type="nucleotide sequence ID" value="XM_009538167.1"/>
</dbReference>
<dbReference type="InParanoid" id="G5A8R4"/>
<feature type="transmembrane region" description="Helical" evidence="7">
    <location>
        <begin position="99"/>
        <end position="118"/>
    </location>
</feature>
<evidence type="ECO:0000256" key="5">
    <source>
        <dbReference type="ARBA" id="ARBA00023136"/>
    </source>
</evidence>
<dbReference type="PANTHER" id="PTHR11972:SF55">
    <property type="entry name" value="FERRIC REDUCTASE"/>
    <property type="match status" value="1"/>
</dbReference>
<keyword evidence="4" id="KW-0560">Oxidoreductase</keyword>
<dbReference type="GO" id="GO:0016491">
    <property type="term" value="F:oxidoreductase activity"/>
    <property type="evidence" value="ECO:0007669"/>
    <property type="project" value="UniProtKB-KW"/>
</dbReference>
<dbReference type="CDD" id="cd06186">
    <property type="entry name" value="NOX_Duox_like_FAD_NADP"/>
    <property type="match status" value="1"/>
</dbReference>
<reference evidence="9 10" key="1">
    <citation type="journal article" date="2006" name="Science">
        <title>Phytophthora genome sequences uncover evolutionary origins and mechanisms of pathogenesis.</title>
        <authorList>
            <person name="Tyler B.M."/>
            <person name="Tripathy S."/>
            <person name="Zhang X."/>
            <person name="Dehal P."/>
            <person name="Jiang R.H."/>
            <person name="Aerts A."/>
            <person name="Arredondo F.D."/>
            <person name="Baxter L."/>
            <person name="Bensasson D."/>
            <person name="Beynon J.L."/>
            <person name="Chapman J."/>
            <person name="Damasceno C.M."/>
            <person name="Dorrance A.E."/>
            <person name="Dou D."/>
            <person name="Dickerman A.W."/>
            <person name="Dubchak I.L."/>
            <person name="Garbelotto M."/>
            <person name="Gijzen M."/>
            <person name="Gordon S.G."/>
            <person name="Govers F."/>
            <person name="Grunwald N.J."/>
            <person name="Huang W."/>
            <person name="Ivors K.L."/>
            <person name="Jones R.W."/>
            <person name="Kamoun S."/>
            <person name="Krampis K."/>
            <person name="Lamour K.H."/>
            <person name="Lee M.K."/>
            <person name="McDonald W.H."/>
            <person name="Medina M."/>
            <person name="Meijer H.J."/>
            <person name="Nordberg E.K."/>
            <person name="Maclean D.J."/>
            <person name="Ospina-Giraldo M.D."/>
            <person name="Morris P.F."/>
            <person name="Phuntumart V."/>
            <person name="Putnam N.H."/>
            <person name="Rash S."/>
            <person name="Rose J.K."/>
            <person name="Sakihama Y."/>
            <person name="Salamov A.A."/>
            <person name="Savidor A."/>
            <person name="Scheuring C.F."/>
            <person name="Smith B.M."/>
            <person name="Sobral B.W."/>
            <person name="Terry A."/>
            <person name="Torto-Alalibo T.A."/>
            <person name="Win J."/>
            <person name="Xu Z."/>
            <person name="Zhang H."/>
            <person name="Grigoriev I.V."/>
            <person name="Rokhsar D.S."/>
            <person name="Boore J.L."/>
        </authorList>
    </citation>
    <scope>NUCLEOTIDE SEQUENCE [LARGE SCALE GENOMIC DNA]</scope>
    <source>
        <strain evidence="9 10">P6497</strain>
    </source>
</reference>
<feature type="transmembrane region" description="Helical" evidence="7">
    <location>
        <begin position="130"/>
        <end position="152"/>
    </location>
</feature>
<dbReference type="SMR" id="G5A8R4"/>
<evidence type="ECO:0000256" key="4">
    <source>
        <dbReference type="ARBA" id="ARBA00023002"/>
    </source>
</evidence>
<keyword evidence="2 7" id="KW-0812">Transmembrane</keyword>
<feature type="transmembrane region" description="Helical" evidence="7">
    <location>
        <begin position="228"/>
        <end position="254"/>
    </location>
</feature>
<protein>
    <recommendedName>
        <fullName evidence="8">FAD-binding FR-type domain-containing protein</fullName>
    </recommendedName>
</protein>
<dbReference type="InterPro" id="IPR017927">
    <property type="entry name" value="FAD-bd_FR_type"/>
</dbReference>
<dbReference type="KEGG" id="psoj:PHYSODRAFT_306269"/>
<organism evidence="9 10">
    <name type="scientific">Phytophthora sojae (strain P6497)</name>
    <name type="common">Soybean stem and root rot agent</name>
    <name type="synonym">Phytophthora megasperma f. sp. glycines</name>
    <dbReference type="NCBI Taxonomy" id="1094619"/>
    <lineage>
        <taxon>Eukaryota</taxon>
        <taxon>Sar</taxon>
        <taxon>Stramenopiles</taxon>
        <taxon>Oomycota</taxon>
        <taxon>Peronosporomycetes</taxon>
        <taxon>Peronosporales</taxon>
        <taxon>Peronosporaceae</taxon>
        <taxon>Phytophthora</taxon>
    </lineage>
</organism>
<dbReference type="GO" id="GO:0005886">
    <property type="term" value="C:plasma membrane"/>
    <property type="evidence" value="ECO:0007669"/>
    <property type="project" value="TreeGrafter"/>
</dbReference>
<feature type="domain" description="FAD-binding FR-type" evidence="8">
    <location>
        <begin position="290"/>
        <end position="413"/>
    </location>
</feature>
<dbReference type="SUPFAM" id="SSF52343">
    <property type="entry name" value="Ferredoxin reductase-like, C-terminal NADP-linked domain"/>
    <property type="match status" value="1"/>
</dbReference>
<dbReference type="InterPro" id="IPR039261">
    <property type="entry name" value="FNR_nucleotide-bd"/>
</dbReference>
<evidence type="ECO:0000256" key="7">
    <source>
        <dbReference type="SAM" id="Phobius"/>
    </source>
</evidence>
<evidence type="ECO:0000256" key="3">
    <source>
        <dbReference type="ARBA" id="ARBA00022989"/>
    </source>
</evidence>
<dbReference type="Pfam" id="PF08030">
    <property type="entry name" value="NAD_binding_6"/>
    <property type="match status" value="1"/>
</dbReference>
<keyword evidence="5 7" id="KW-0472">Membrane</keyword>
<dbReference type="GeneID" id="20642694"/>
<proteinExistence type="predicted"/>
<dbReference type="Gene3D" id="2.40.30.10">
    <property type="entry name" value="Translation factors"/>
    <property type="match status" value="1"/>
</dbReference>
<dbReference type="InterPro" id="IPR013112">
    <property type="entry name" value="FAD-bd_8"/>
</dbReference>
<feature type="transmembrane region" description="Helical" evidence="7">
    <location>
        <begin position="195"/>
        <end position="216"/>
    </location>
</feature>
<dbReference type="Pfam" id="PF01794">
    <property type="entry name" value="Ferric_reduct"/>
    <property type="match status" value="1"/>
</dbReference>